<reference evidence="2 3" key="1">
    <citation type="journal article" date="2016" name="Nat. Commun.">
        <title>Thousands of microbial genomes shed light on interconnected biogeochemical processes in an aquifer system.</title>
        <authorList>
            <person name="Anantharaman K."/>
            <person name="Brown C.T."/>
            <person name="Hug L.A."/>
            <person name="Sharon I."/>
            <person name="Castelle C.J."/>
            <person name="Probst A.J."/>
            <person name="Thomas B.C."/>
            <person name="Singh A."/>
            <person name="Wilkins M.J."/>
            <person name="Karaoz U."/>
            <person name="Brodie E.L."/>
            <person name="Williams K.H."/>
            <person name="Hubbard S.S."/>
            <person name="Banfield J.F."/>
        </authorList>
    </citation>
    <scope>NUCLEOTIDE SEQUENCE [LARGE SCALE GENOMIC DNA]</scope>
</reference>
<sequence length="354" mass="38568">MFEYHPTTAGDLSQWTCSRISEIPGNLAGVTPGDLVGSYADYPSISYDQYGNIFATYVGYSEDSNTTTDIIGVASTDGGNTWLQPVYLTNDGANFDYSFVEAAEYAGGEKLHILAPPATMDSLYYLSVPTSALLSVPTRPSEIYIAPLLCGSYESGVGGPIDGVMDTVNNDTLNFIWSPAIGVNGQYEVTISKANDWWFGNWYYRDLLDINYLGVAGMPETGVWYYKVRSHFGGEASPWSEIYDFFYNGTIINHNDWSGISGKPVNVVQPFVLNQNRPNPVNGNTVISFSLPKAGDYSLKVYNVAGQVVSTINGRGNAGNNTINWNSRAVSNGVYFYQLNAAGSTAVKKMVVIK</sequence>
<evidence type="ECO:0000313" key="2">
    <source>
        <dbReference type="EMBL" id="OGF14339.1"/>
    </source>
</evidence>
<dbReference type="Pfam" id="PF18962">
    <property type="entry name" value="Por_Secre_tail"/>
    <property type="match status" value="1"/>
</dbReference>
<accession>A0A1F5RIX4</accession>
<feature type="domain" description="Secretion system C-terminal sorting" evidence="1">
    <location>
        <begin position="278"/>
        <end position="352"/>
    </location>
</feature>
<dbReference type="Gene3D" id="2.60.40.10">
    <property type="entry name" value="Immunoglobulins"/>
    <property type="match status" value="1"/>
</dbReference>
<evidence type="ECO:0000259" key="1">
    <source>
        <dbReference type="Pfam" id="PF18962"/>
    </source>
</evidence>
<protein>
    <recommendedName>
        <fullName evidence="1">Secretion system C-terminal sorting domain-containing protein</fullName>
    </recommendedName>
</protein>
<dbReference type="EMBL" id="MFFM01000003">
    <property type="protein sequence ID" value="OGF14339.1"/>
    <property type="molecule type" value="Genomic_DNA"/>
</dbReference>
<dbReference type="Proteomes" id="UP000177230">
    <property type="component" value="Unassembled WGS sequence"/>
</dbReference>
<organism evidence="2 3">
    <name type="scientific">Candidatus Edwardsbacteria bacterium GWF2_54_11</name>
    <dbReference type="NCBI Taxonomy" id="1817851"/>
    <lineage>
        <taxon>Bacteria</taxon>
        <taxon>Candidatus Edwardsiibacteriota</taxon>
    </lineage>
</organism>
<dbReference type="InterPro" id="IPR013783">
    <property type="entry name" value="Ig-like_fold"/>
</dbReference>
<dbReference type="InterPro" id="IPR026444">
    <property type="entry name" value="Secre_tail"/>
</dbReference>
<dbReference type="NCBIfam" id="TIGR04183">
    <property type="entry name" value="Por_Secre_tail"/>
    <property type="match status" value="1"/>
</dbReference>
<name>A0A1F5RIX4_9BACT</name>
<dbReference type="Gene3D" id="2.60.40.4070">
    <property type="match status" value="1"/>
</dbReference>
<evidence type="ECO:0000313" key="3">
    <source>
        <dbReference type="Proteomes" id="UP000177230"/>
    </source>
</evidence>
<proteinExistence type="predicted"/>
<comment type="caution">
    <text evidence="2">The sequence shown here is derived from an EMBL/GenBank/DDBJ whole genome shotgun (WGS) entry which is preliminary data.</text>
</comment>
<dbReference type="AlphaFoldDB" id="A0A1F5RIX4"/>
<gene>
    <name evidence="2" type="ORF">A2024_10135</name>
</gene>